<dbReference type="PANTHER" id="PTHR30481">
    <property type="entry name" value="DNA ADENINE METHYLASE"/>
    <property type="match status" value="1"/>
</dbReference>
<dbReference type="GO" id="GO:0043565">
    <property type="term" value="F:sequence-specific DNA binding"/>
    <property type="evidence" value="ECO:0007669"/>
    <property type="project" value="TreeGrafter"/>
</dbReference>
<evidence type="ECO:0000256" key="4">
    <source>
        <dbReference type="ARBA" id="ARBA00022679"/>
    </source>
</evidence>
<dbReference type="PIRSF" id="PIRSF000398">
    <property type="entry name" value="M_m6A_EcoRV"/>
    <property type="match status" value="1"/>
</dbReference>
<evidence type="ECO:0000256" key="1">
    <source>
        <dbReference type="ARBA" id="ARBA00006594"/>
    </source>
</evidence>
<evidence type="ECO:0000256" key="2">
    <source>
        <dbReference type="ARBA" id="ARBA00011900"/>
    </source>
</evidence>
<dbReference type="SUPFAM" id="SSF53335">
    <property type="entry name" value="S-adenosyl-L-methionine-dependent methyltransferases"/>
    <property type="match status" value="1"/>
</dbReference>
<dbReference type="PANTHER" id="PTHR30481:SF3">
    <property type="entry name" value="DNA ADENINE METHYLASE"/>
    <property type="match status" value="1"/>
</dbReference>
<gene>
    <name evidence="9" type="primary">dpnM</name>
    <name evidence="9" type="ORF">HMPREF9286_0385</name>
</gene>
<dbReference type="Gene3D" id="3.40.50.150">
    <property type="entry name" value="Vaccinia Virus protein VP39"/>
    <property type="match status" value="1"/>
</dbReference>
<dbReference type="InterPro" id="IPR029063">
    <property type="entry name" value="SAM-dependent_MTases_sf"/>
</dbReference>
<protein>
    <recommendedName>
        <fullName evidence="2 8">Site-specific DNA-methyltransferase (adenine-specific)</fullName>
        <ecNumber evidence="2 8">2.1.1.72</ecNumber>
    </recommendedName>
</protein>
<keyword evidence="5 8" id="KW-0949">S-adenosyl-L-methionine</keyword>
<evidence type="ECO:0000256" key="6">
    <source>
        <dbReference type="ARBA" id="ARBA00047942"/>
    </source>
</evidence>
<feature type="binding site" evidence="7">
    <location>
        <position position="57"/>
    </location>
    <ligand>
        <name>S-adenosyl-L-methionine</name>
        <dbReference type="ChEBI" id="CHEBI:59789"/>
    </ligand>
</feature>
<organism evidence="9 10">
    <name type="scientific">Peptoniphilus harei ACS-146-V-Sch2b</name>
    <dbReference type="NCBI Taxonomy" id="908338"/>
    <lineage>
        <taxon>Bacteria</taxon>
        <taxon>Bacillati</taxon>
        <taxon>Bacillota</taxon>
        <taxon>Tissierellia</taxon>
        <taxon>Tissierellales</taxon>
        <taxon>Peptoniphilaceae</taxon>
        <taxon>Peptoniphilus</taxon>
    </lineage>
</organism>
<feature type="binding site" evidence="7">
    <location>
        <position position="189"/>
    </location>
    <ligand>
        <name>S-adenosyl-L-methionine</name>
        <dbReference type="ChEBI" id="CHEBI:59789"/>
    </ligand>
</feature>
<dbReference type="GO" id="GO:0009307">
    <property type="term" value="P:DNA restriction-modification system"/>
    <property type="evidence" value="ECO:0007669"/>
    <property type="project" value="InterPro"/>
</dbReference>
<comment type="caution">
    <text evidence="9">The sequence shown here is derived from an EMBL/GenBank/DDBJ whole genome shotgun (WGS) entry which is preliminary data.</text>
</comment>
<dbReference type="AlphaFoldDB" id="E4L131"/>
<dbReference type="Proteomes" id="UP000003705">
    <property type="component" value="Unassembled WGS sequence"/>
</dbReference>
<dbReference type="eggNOG" id="COG0338">
    <property type="taxonomic scope" value="Bacteria"/>
</dbReference>
<accession>E4L131</accession>
<dbReference type="InterPro" id="IPR002052">
    <property type="entry name" value="DNA_methylase_N6_adenine_CS"/>
</dbReference>
<dbReference type="OrthoDB" id="9805629at2"/>
<reference evidence="9 10" key="1">
    <citation type="submission" date="2010-10" db="EMBL/GenBank/DDBJ databases">
        <authorList>
            <person name="Durkin A.S."/>
            <person name="Madupu R."/>
            <person name="Torralba M."/>
            <person name="Gillis M."/>
            <person name="Methe B."/>
            <person name="Sutton G."/>
            <person name="Nelson K.E."/>
        </authorList>
    </citation>
    <scope>NUCLEOTIDE SEQUENCE [LARGE SCALE GENOMIC DNA]</scope>
    <source>
        <strain evidence="9 10">ACS-146-V-Sch2b</strain>
    </source>
</reference>
<dbReference type="RefSeq" id="WP_005958184.1">
    <property type="nucleotide sequence ID" value="NZ_AENP01000032.1"/>
</dbReference>
<dbReference type="EC" id="2.1.1.72" evidence="2 8"/>
<dbReference type="InterPro" id="IPR012327">
    <property type="entry name" value="MeTrfase_D12"/>
</dbReference>
<comment type="catalytic activity">
    <reaction evidence="6 8">
        <text>a 2'-deoxyadenosine in DNA + S-adenosyl-L-methionine = an N(6)-methyl-2'-deoxyadenosine in DNA + S-adenosyl-L-homocysteine + H(+)</text>
        <dbReference type="Rhea" id="RHEA:15197"/>
        <dbReference type="Rhea" id="RHEA-COMP:12418"/>
        <dbReference type="Rhea" id="RHEA-COMP:12419"/>
        <dbReference type="ChEBI" id="CHEBI:15378"/>
        <dbReference type="ChEBI" id="CHEBI:57856"/>
        <dbReference type="ChEBI" id="CHEBI:59789"/>
        <dbReference type="ChEBI" id="CHEBI:90615"/>
        <dbReference type="ChEBI" id="CHEBI:90616"/>
        <dbReference type="EC" id="2.1.1.72"/>
    </reaction>
</comment>
<keyword evidence="3 8" id="KW-0489">Methyltransferase</keyword>
<evidence type="ECO:0000313" key="9">
    <source>
        <dbReference type="EMBL" id="EFR32213.1"/>
    </source>
</evidence>
<evidence type="ECO:0000313" key="10">
    <source>
        <dbReference type="Proteomes" id="UP000003705"/>
    </source>
</evidence>
<proteinExistence type="inferred from homology"/>
<dbReference type="InterPro" id="IPR023095">
    <property type="entry name" value="Ade_MeTrfase_dom_2"/>
</dbReference>
<dbReference type="InterPro" id="IPR012263">
    <property type="entry name" value="M_m6A_EcoRV"/>
</dbReference>
<dbReference type="NCBIfam" id="TIGR00571">
    <property type="entry name" value="dam"/>
    <property type="match status" value="1"/>
</dbReference>
<dbReference type="GO" id="GO:0009007">
    <property type="term" value="F:site-specific DNA-methyltransferase (adenine-specific) activity"/>
    <property type="evidence" value="ECO:0007669"/>
    <property type="project" value="UniProtKB-UniRule"/>
</dbReference>
<evidence type="ECO:0000256" key="8">
    <source>
        <dbReference type="RuleBase" id="RU361257"/>
    </source>
</evidence>
<keyword evidence="4 8" id="KW-0808">Transferase</keyword>
<keyword evidence="10" id="KW-1185">Reference proteome</keyword>
<dbReference type="GO" id="GO:0006298">
    <property type="term" value="P:mismatch repair"/>
    <property type="evidence" value="ECO:0007669"/>
    <property type="project" value="TreeGrafter"/>
</dbReference>
<feature type="binding site" evidence="7">
    <location>
        <position position="12"/>
    </location>
    <ligand>
        <name>S-adenosyl-L-methionine</name>
        <dbReference type="ChEBI" id="CHEBI:59789"/>
    </ligand>
</feature>
<dbReference type="EMBL" id="AENP01000032">
    <property type="protein sequence ID" value="EFR32213.1"/>
    <property type="molecule type" value="Genomic_DNA"/>
</dbReference>
<dbReference type="Pfam" id="PF02086">
    <property type="entry name" value="MethyltransfD12"/>
    <property type="match status" value="1"/>
</dbReference>
<evidence type="ECO:0000256" key="3">
    <source>
        <dbReference type="ARBA" id="ARBA00022603"/>
    </source>
</evidence>
<feature type="binding site" evidence="7">
    <location>
        <position position="16"/>
    </location>
    <ligand>
        <name>S-adenosyl-L-methionine</name>
        <dbReference type="ChEBI" id="CHEBI:59789"/>
    </ligand>
</feature>
<comment type="similarity">
    <text evidence="1 8">Belongs to the N(4)/N(6)-methyltransferase family.</text>
</comment>
<dbReference type="GO" id="GO:0032259">
    <property type="term" value="P:methylation"/>
    <property type="evidence" value="ECO:0007669"/>
    <property type="project" value="UniProtKB-KW"/>
</dbReference>
<dbReference type="PROSITE" id="PS00092">
    <property type="entry name" value="N6_MTASE"/>
    <property type="match status" value="1"/>
</dbReference>
<dbReference type="GO" id="GO:1904047">
    <property type="term" value="F:S-adenosyl-L-methionine binding"/>
    <property type="evidence" value="ECO:0007669"/>
    <property type="project" value="TreeGrafter"/>
</dbReference>
<evidence type="ECO:0000256" key="7">
    <source>
        <dbReference type="PIRSR" id="PIRSR000398-1"/>
    </source>
</evidence>
<dbReference type="Gene3D" id="1.10.1020.10">
    <property type="entry name" value="Adenine-specific Methyltransferase, Domain 2"/>
    <property type="match status" value="1"/>
</dbReference>
<dbReference type="PRINTS" id="PR00505">
    <property type="entry name" value="D12N6MTFRASE"/>
</dbReference>
<name>E4L131_9FIRM</name>
<sequence>MNNIILAPILKWVGGKRQLLNEITPLIPKRITTYVEPFLGGGAVLFNLQPKKAIINDFNKDLINVYRVVRDSPQELLDILKKHDKNNCEDYYYEIRALDRFENYNKISNLEKAARIIYLNKTCYNGLFRVNQAGQFNSPYGKYRNPNIVNEPVILAMSNYFNDNNIKIMEGDYREALKNIRKGAFVYFDPPYMPISSSSSFTGYTENGFNKKDQEELKIECDKLNDRGINFMLSNSAHPYILELYKDYEINIVKARRSINSKGNKRGEINEVLVRNYGKDKCK</sequence>
<evidence type="ECO:0000256" key="5">
    <source>
        <dbReference type="ARBA" id="ARBA00022691"/>
    </source>
</evidence>